<dbReference type="EMBL" id="KQ964255">
    <property type="protein sequence ID" value="KXJ89349.1"/>
    <property type="molecule type" value="Genomic_DNA"/>
</dbReference>
<reference evidence="3" key="1">
    <citation type="submission" date="2016-02" db="EMBL/GenBank/DDBJ databases">
        <title>Draft genome sequence of Microdochium bolleyi, a fungal endophyte of beachgrass.</title>
        <authorList>
            <consortium name="DOE Joint Genome Institute"/>
            <person name="David A.S."/>
            <person name="May G."/>
            <person name="Haridas S."/>
            <person name="Lim J."/>
            <person name="Wang M."/>
            <person name="Labutti K."/>
            <person name="Lipzen A."/>
            <person name="Barry K."/>
            <person name="Grigoriev I.V."/>
        </authorList>
    </citation>
    <scope>NUCLEOTIDE SEQUENCE [LARGE SCALE GENOMIC DNA]</scope>
    <source>
        <strain evidence="3">J235TASD1</strain>
    </source>
</reference>
<evidence type="ECO:0000313" key="2">
    <source>
        <dbReference type="EMBL" id="KXJ89349.1"/>
    </source>
</evidence>
<dbReference type="STRING" id="196109.A0A136IX53"/>
<feature type="region of interest" description="Disordered" evidence="1">
    <location>
        <begin position="1"/>
        <end position="29"/>
    </location>
</feature>
<sequence>MGPAFWLTPVPHDRKVPDDARTATSPPLSDDIQDDLANLCAWDASRWLGSEYLLIEDLTGDADADMRTTSTLSSRNSKSATGPGGPGGPGGPLAAACARRPDVPTEVPSFVGHLGVPQRVTGRTVSWEWAIAQMRSFPREWAQSGETIFIPRHLHGSAVRKPDSSMPSSERWPRVSAPSLPRATRAALGVASTYALTSEENRHVLFQMVNAEVLELMWLLSSNDGTASGGGASSSSPPLMEELGWLQALLIYEIIQLLCGGLEQRVMAEQQRDIALMAALRLLRRVQPSEASEGGNDDDDDDDDKIDQSIGSGGGHEWLVAESIRRTALMLFCLYTINDVARHGVCFCFDTLAQMPVAVDGDMLWQTGICETKLVTEAEHRQALSPSGRGGRHPARQQDRTVSYDEFSRQWLAAEPRRLGRFEEMLLVMCKGMDVVQAHSLPASRIL</sequence>
<evidence type="ECO:0000256" key="1">
    <source>
        <dbReference type="SAM" id="MobiDB-lite"/>
    </source>
</evidence>
<feature type="region of interest" description="Disordered" evidence="1">
    <location>
        <begin position="381"/>
        <end position="401"/>
    </location>
</feature>
<keyword evidence="3" id="KW-1185">Reference proteome</keyword>
<feature type="compositionally biased region" description="Acidic residues" evidence="1">
    <location>
        <begin position="295"/>
        <end position="305"/>
    </location>
</feature>
<feature type="region of interest" description="Disordered" evidence="1">
    <location>
        <begin position="67"/>
        <end position="97"/>
    </location>
</feature>
<gene>
    <name evidence="2" type="ORF">Micbo1qcDRAFT_206304</name>
</gene>
<organism evidence="2 3">
    <name type="scientific">Microdochium bolleyi</name>
    <dbReference type="NCBI Taxonomy" id="196109"/>
    <lineage>
        <taxon>Eukaryota</taxon>
        <taxon>Fungi</taxon>
        <taxon>Dikarya</taxon>
        <taxon>Ascomycota</taxon>
        <taxon>Pezizomycotina</taxon>
        <taxon>Sordariomycetes</taxon>
        <taxon>Xylariomycetidae</taxon>
        <taxon>Xylariales</taxon>
        <taxon>Microdochiaceae</taxon>
        <taxon>Microdochium</taxon>
    </lineage>
</organism>
<name>A0A136IX53_9PEZI</name>
<proteinExistence type="predicted"/>
<evidence type="ECO:0008006" key="4">
    <source>
        <dbReference type="Google" id="ProtNLM"/>
    </source>
</evidence>
<dbReference type="Proteomes" id="UP000070501">
    <property type="component" value="Unassembled WGS sequence"/>
</dbReference>
<feature type="region of interest" description="Disordered" evidence="1">
    <location>
        <begin position="288"/>
        <end position="310"/>
    </location>
</feature>
<dbReference type="OrthoDB" id="9930022at2759"/>
<protein>
    <recommendedName>
        <fullName evidence="4">Transcription factor domain-containing protein</fullName>
    </recommendedName>
</protein>
<feature type="compositionally biased region" description="Basic and acidic residues" evidence="1">
    <location>
        <begin position="11"/>
        <end position="21"/>
    </location>
</feature>
<feature type="compositionally biased region" description="Gly residues" evidence="1">
    <location>
        <begin position="82"/>
        <end position="91"/>
    </location>
</feature>
<feature type="compositionally biased region" description="Polar residues" evidence="1">
    <location>
        <begin position="67"/>
        <end position="80"/>
    </location>
</feature>
<evidence type="ECO:0000313" key="3">
    <source>
        <dbReference type="Proteomes" id="UP000070501"/>
    </source>
</evidence>
<dbReference type="InParanoid" id="A0A136IX53"/>
<dbReference type="AlphaFoldDB" id="A0A136IX53"/>
<accession>A0A136IX53</accession>